<comment type="caution">
    <text evidence="1">The sequence shown here is derived from an EMBL/GenBank/DDBJ whole genome shotgun (WGS) entry which is preliminary data.</text>
</comment>
<reference evidence="1 2" key="1">
    <citation type="journal article" date="2014" name="Genome Biol. Evol.">
        <title>The secreted proteins of Achlya hypogyna and Thraustotheca clavata identify the ancestral oomycete secretome and reveal gene acquisitions by horizontal gene transfer.</title>
        <authorList>
            <person name="Misner I."/>
            <person name="Blouin N."/>
            <person name="Leonard G."/>
            <person name="Richards T.A."/>
            <person name="Lane C.E."/>
        </authorList>
    </citation>
    <scope>NUCLEOTIDE SEQUENCE [LARGE SCALE GENOMIC DNA]</scope>
    <source>
        <strain evidence="1 2">ATCC 48635</strain>
    </source>
</reference>
<sequence length="81" mass="9127">MYRNWSVFCNGCKTKLVDYGKRGSGTSALVKLLPERILKNYIPPTAPMGTCPTCASVFARPMLYKGQPAWKLVTQRIFVKK</sequence>
<organism evidence="1 2">
    <name type="scientific">Achlya hypogyna</name>
    <name type="common">Oomycete</name>
    <name type="synonym">Protoachlya hypogyna</name>
    <dbReference type="NCBI Taxonomy" id="1202772"/>
    <lineage>
        <taxon>Eukaryota</taxon>
        <taxon>Sar</taxon>
        <taxon>Stramenopiles</taxon>
        <taxon>Oomycota</taxon>
        <taxon>Saprolegniomycetes</taxon>
        <taxon>Saprolegniales</taxon>
        <taxon>Achlyaceae</taxon>
        <taxon>Achlya</taxon>
    </lineage>
</organism>
<gene>
    <name evidence="1" type="ORF">ACHHYP_03564</name>
</gene>
<protein>
    <submittedName>
        <fullName evidence="1">Uncharacterized protein</fullName>
    </submittedName>
</protein>
<dbReference type="Proteomes" id="UP000243579">
    <property type="component" value="Unassembled WGS sequence"/>
</dbReference>
<dbReference type="AlphaFoldDB" id="A0A1V9ZR37"/>
<evidence type="ECO:0000313" key="1">
    <source>
        <dbReference type="EMBL" id="OQS00447.1"/>
    </source>
</evidence>
<dbReference type="OrthoDB" id="10273644at2759"/>
<accession>A0A1V9ZR37</accession>
<evidence type="ECO:0000313" key="2">
    <source>
        <dbReference type="Proteomes" id="UP000243579"/>
    </source>
</evidence>
<name>A0A1V9ZR37_ACHHY</name>
<proteinExistence type="predicted"/>
<keyword evidence="2" id="KW-1185">Reference proteome</keyword>
<dbReference type="EMBL" id="JNBR01000031">
    <property type="protein sequence ID" value="OQS00447.1"/>
    <property type="molecule type" value="Genomic_DNA"/>
</dbReference>